<keyword evidence="2" id="KW-0472">Membrane</keyword>
<gene>
    <name evidence="4" type="ORF">COV40_02645</name>
</gene>
<proteinExistence type="predicted"/>
<feature type="compositionally biased region" description="Polar residues" evidence="1">
    <location>
        <begin position="160"/>
        <end position="181"/>
    </location>
</feature>
<name>A0A2H0PYJ7_9BACT</name>
<accession>A0A2H0PYJ7</accession>
<dbReference type="Proteomes" id="UP000231154">
    <property type="component" value="Unassembled WGS sequence"/>
</dbReference>
<keyword evidence="2" id="KW-0812">Transmembrane</keyword>
<feature type="domain" description="LytR/CpsA/Psr regulator C-terminal" evidence="3">
    <location>
        <begin position="193"/>
        <end position="278"/>
    </location>
</feature>
<comment type="caution">
    <text evidence="4">The sequence shown here is derived from an EMBL/GenBank/DDBJ whole genome shotgun (WGS) entry which is preliminary data.</text>
</comment>
<evidence type="ECO:0000259" key="3">
    <source>
        <dbReference type="Pfam" id="PF13399"/>
    </source>
</evidence>
<dbReference type="InterPro" id="IPR027381">
    <property type="entry name" value="LytR/CpsA/Psr_C"/>
</dbReference>
<dbReference type="Pfam" id="PF13399">
    <property type="entry name" value="LytR_C"/>
    <property type="match status" value="1"/>
</dbReference>
<feature type="region of interest" description="Disordered" evidence="1">
    <location>
        <begin position="160"/>
        <end position="182"/>
    </location>
</feature>
<sequence>MTRFAGCAFGAFNRVKEGSLDIADDIRPKKYRRITKHSPKIEIAAAKKEVQEEIVEELFTKQNSDDFFANTPIENNGVAKKRKAGLKEVDTKTPHPTRTTKRGLGWIYSLIATVVVLALVGLVIWQNFDTIKGYFNGSYKKKNDQNLNDIISSTNNSLKNYNTSDQDQANQPSTDQQNSAAATPAIDKSTIIISVLNGSGVKNSAKNIADILSAAGFNVANTSNARSFSYATSIIYYKTGKDAEANLVKETLTDRTVELKESNSIVGAKYDIVVVVGKK</sequence>
<evidence type="ECO:0000256" key="2">
    <source>
        <dbReference type="SAM" id="Phobius"/>
    </source>
</evidence>
<reference evidence="4 5" key="1">
    <citation type="submission" date="2017-09" db="EMBL/GenBank/DDBJ databases">
        <title>Depth-based differentiation of microbial function through sediment-hosted aquifers and enrichment of novel symbionts in the deep terrestrial subsurface.</title>
        <authorList>
            <person name="Probst A.J."/>
            <person name="Ladd B."/>
            <person name="Jarett J.K."/>
            <person name="Geller-Mcgrath D.E."/>
            <person name="Sieber C.M."/>
            <person name="Emerson J.B."/>
            <person name="Anantharaman K."/>
            <person name="Thomas B.C."/>
            <person name="Malmstrom R."/>
            <person name="Stieglmeier M."/>
            <person name="Klingl A."/>
            <person name="Woyke T."/>
            <person name="Ryan C.M."/>
            <person name="Banfield J.F."/>
        </authorList>
    </citation>
    <scope>NUCLEOTIDE SEQUENCE [LARGE SCALE GENOMIC DNA]</scope>
    <source>
        <strain evidence="4">CG11_big_fil_rev_8_21_14_0_20_42_15</strain>
    </source>
</reference>
<evidence type="ECO:0000313" key="5">
    <source>
        <dbReference type="Proteomes" id="UP000231154"/>
    </source>
</evidence>
<dbReference type="EMBL" id="PCXF01000075">
    <property type="protein sequence ID" value="PIR27109.1"/>
    <property type="molecule type" value="Genomic_DNA"/>
</dbReference>
<evidence type="ECO:0000256" key="1">
    <source>
        <dbReference type="SAM" id="MobiDB-lite"/>
    </source>
</evidence>
<protein>
    <recommendedName>
        <fullName evidence="3">LytR/CpsA/Psr regulator C-terminal domain-containing protein</fullName>
    </recommendedName>
</protein>
<dbReference type="Gene3D" id="3.30.70.2390">
    <property type="match status" value="1"/>
</dbReference>
<keyword evidence="2" id="KW-1133">Transmembrane helix</keyword>
<organism evidence="4 5">
    <name type="scientific">Candidatus Berkelbacteria bacterium CG11_big_fil_rev_8_21_14_0_20_42_15</name>
    <dbReference type="NCBI Taxonomy" id="1974517"/>
    <lineage>
        <taxon>Bacteria</taxon>
        <taxon>Candidatus Berkelbacteria</taxon>
    </lineage>
</organism>
<evidence type="ECO:0000313" key="4">
    <source>
        <dbReference type="EMBL" id="PIR27109.1"/>
    </source>
</evidence>
<feature type="transmembrane region" description="Helical" evidence="2">
    <location>
        <begin position="105"/>
        <end position="125"/>
    </location>
</feature>
<dbReference type="AlphaFoldDB" id="A0A2H0PYJ7"/>